<feature type="region of interest" description="Disordered" evidence="1">
    <location>
        <begin position="82"/>
        <end position="106"/>
    </location>
</feature>
<feature type="region of interest" description="Disordered" evidence="1">
    <location>
        <begin position="1"/>
        <end position="21"/>
    </location>
</feature>
<dbReference type="Proteomes" id="UP000780801">
    <property type="component" value="Unassembled WGS sequence"/>
</dbReference>
<dbReference type="EMBL" id="JAABOA010006287">
    <property type="protein sequence ID" value="KAF9565995.1"/>
    <property type="molecule type" value="Genomic_DNA"/>
</dbReference>
<evidence type="ECO:0000313" key="2">
    <source>
        <dbReference type="EMBL" id="KAF9565995.1"/>
    </source>
</evidence>
<feature type="region of interest" description="Disordered" evidence="1">
    <location>
        <begin position="167"/>
        <end position="198"/>
    </location>
</feature>
<feature type="compositionally biased region" description="Low complexity" evidence="1">
    <location>
        <begin position="83"/>
        <end position="93"/>
    </location>
</feature>
<accession>A0A9P6FKW2</accession>
<evidence type="ECO:0000256" key="1">
    <source>
        <dbReference type="SAM" id="MobiDB-lite"/>
    </source>
</evidence>
<gene>
    <name evidence="2" type="ORF">BGW38_008885</name>
</gene>
<protein>
    <submittedName>
        <fullName evidence="2">Uncharacterized protein</fullName>
    </submittedName>
</protein>
<evidence type="ECO:0000313" key="3">
    <source>
        <dbReference type="Proteomes" id="UP000780801"/>
    </source>
</evidence>
<organism evidence="2 3">
    <name type="scientific">Lunasporangiospora selenospora</name>
    <dbReference type="NCBI Taxonomy" id="979761"/>
    <lineage>
        <taxon>Eukaryota</taxon>
        <taxon>Fungi</taxon>
        <taxon>Fungi incertae sedis</taxon>
        <taxon>Mucoromycota</taxon>
        <taxon>Mortierellomycotina</taxon>
        <taxon>Mortierellomycetes</taxon>
        <taxon>Mortierellales</taxon>
        <taxon>Mortierellaceae</taxon>
        <taxon>Lunasporangiospora</taxon>
    </lineage>
</organism>
<dbReference type="AlphaFoldDB" id="A0A9P6FKW2"/>
<keyword evidence="3" id="KW-1185">Reference proteome</keyword>
<feature type="non-terminal residue" evidence="2">
    <location>
        <position position="198"/>
    </location>
</feature>
<name>A0A9P6FKW2_9FUNG</name>
<proteinExistence type="predicted"/>
<reference evidence="2" key="1">
    <citation type="journal article" date="2020" name="Fungal Divers.">
        <title>Resolving the Mortierellaceae phylogeny through synthesis of multi-gene phylogenetics and phylogenomics.</title>
        <authorList>
            <person name="Vandepol N."/>
            <person name="Liber J."/>
            <person name="Desiro A."/>
            <person name="Na H."/>
            <person name="Kennedy M."/>
            <person name="Barry K."/>
            <person name="Grigoriev I.V."/>
            <person name="Miller A.N."/>
            <person name="O'Donnell K."/>
            <person name="Stajich J.E."/>
            <person name="Bonito G."/>
        </authorList>
    </citation>
    <scope>NUCLEOTIDE SEQUENCE</scope>
    <source>
        <strain evidence="2">KOD1015</strain>
    </source>
</reference>
<sequence>MLFPRASPSSPADVPPDNDDLSHEALLANRRRHRHSYHYLNTDNVTAFEGIHQDQDQTHQRLSVKARRHHSTGLTRYRSAPALLDQDQQQQSSGVSTDCQAPRPKRLSLDNAAYRATYPSLDGLGDLGRASSMDYYGPGSSAQYAQAHANAAVHIKGCSCACSRMTTQGPRMDSSMSSSPRSPSRSGTAAAGSIKAQK</sequence>
<comment type="caution">
    <text evidence="2">The sequence shown here is derived from an EMBL/GenBank/DDBJ whole genome shotgun (WGS) entry which is preliminary data.</text>
</comment>
<feature type="compositionally biased region" description="Low complexity" evidence="1">
    <location>
        <begin position="169"/>
        <end position="198"/>
    </location>
</feature>
<dbReference type="OrthoDB" id="2443101at2759"/>